<dbReference type="Gene3D" id="1.10.1740.10">
    <property type="match status" value="1"/>
</dbReference>
<dbReference type="STRING" id="285473.A4G23_03482"/>
<dbReference type="PATRIC" id="fig|285473.5.peg.3646"/>
<dbReference type="InterPro" id="IPR013324">
    <property type="entry name" value="RNA_pol_sigma_r3/r4-like"/>
</dbReference>
<feature type="compositionally biased region" description="Gly residues" evidence="6">
    <location>
        <begin position="1"/>
        <end position="10"/>
    </location>
</feature>
<evidence type="ECO:0000256" key="3">
    <source>
        <dbReference type="ARBA" id="ARBA00023082"/>
    </source>
</evidence>
<organism evidence="8 9">
    <name type="scientific">Streptomyces rubrolavendulae</name>
    <dbReference type="NCBI Taxonomy" id="285473"/>
    <lineage>
        <taxon>Bacteria</taxon>
        <taxon>Bacillati</taxon>
        <taxon>Actinomycetota</taxon>
        <taxon>Actinomycetes</taxon>
        <taxon>Kitasatosporales</taxon>
        <taxon>Streptomycetaceae</taxon>
        <taxon>Streptomyces</taxon>
    </lineage>
</organism>
<gene>
    <name evidence="8" type="ORF">A4G23_03482</name>
</gene>
<evidence type="ECO:0000259" key="7">
    <source>
        <dbReference type="Pfam" id="PF08281"/>
    </source>
</evidence>
<accession>A0A1D8G595</accession>
<dbReference type="InterPro" id="IPR039425">
    <property type="entry name" value="RNA_pol_sigma-70-like"/>
</dbReference>
<dbReference type="KEGG" id="srn:A4G23_03482"/>
<evidence type="ECO:0000313" key="8">
    <source>
        <dbReference type="EMBL" id="AOT60607.1"/>
    </source>
</evidence>
<dbReference type="SUPFAM" id="SSF88946">
    <property type="entry name" value="Sigma2 domain of RNA polymerase sigma factors"/>
    <property type="match status" value="1"/>
</dbReference>
<dbReference type="Pfam" id="PF08281">
    <property type="entry name" value="Sigma70_r4_2"/>
    <property type="match status" value="1"/>
</dbReference>
<dbReference type="InterPro" id="IPR013325">
    <property type="entry name" value="RNA_pol_sigma_r2"/>
</dbReference>
<dbReference type="GO" id="GO:0016987">
    <property type="term" value="F:sigma factor activity"/>
    <property type="evidence" value="ECO:0007669"/>
    <property type="project" value="UniProtKB-KW"/>
</dbReference>
<dbReference type="PANTHER" id="PTHR43133">
    <property type="entry name" value="RNA POLYMERASE ECF-TYPE SIGMA FACTO"/>
    <property type="match status" value="1"/>
</dbReference>
<evidence type="ECO:0000256" key="1">
    <source>
        <dbReference type="ARBA" id="ARBA00010641"/>
    </source>
</evidence>
<keyword evidence="4" id="KW-0238">DNA-binding</keyword>
<dbReference type="Proteomes" id="UP000095349">
    <property type="component" value="Chromosome"/>
</dbReference>
<feature type="region of interest" description="Disordered" evidence="6">
    <location>
        <begin position="1"/>
        <end position="31"/>
    </location>
</feature>
<feature type="domain" description="RNA polymerase sigma factor 70 region 4 type 2" evidence="7">
    <location>
        <begin position="127"/>
        <end position="178"/>
    </location>
</feature>
<sequence>MTQGTIGGEANGTAATLDPPPDAAEAHPVPAAGVPATPVEAFDALYAFAAPGLVRQAYVLCGRRRLAREAVEYAFHQAWDRWPEVAVDRDPAGWVRAVAHDYALSPWHRWRRSLRQPDPPAGPAGARALRDALLELPPPYRRTLLLYDGLGAGLPEVAAETEASSPAAARRLLHARRAVAERVPALADPDVLREGLAELLELGAATVLGTPRAVRAGGERRVWLWTRGTAALSALIAAATAFTLATAPTRYEPPLAPGQAVAGVPVLSGPERLAPPDPVLRARLDEQPVTGPARLVPLPQ</sequence>
<evidence type="ECO:0000313" key="9">
    <source>
        <dbReference type="Proteomes" id="UP000095349"/>
    </source>
</evidence>
<dbReference type="AlphaFoldDB" id="A0A1D8G595"/>
<dbReference type="InterPro" id="IPR013249">
    <property type="entry name" value="RNA_pol_sigma70_r4_t2"/>
</dbReference>
<keyword evidence="9" id="KW-1185">Reference proteome</keyword>
<comment type="similarity">
    <text evidence="1">Belongs to the sigma-70 factor family. ECF subfamily.</text>
</comment>
<evidence type="ECO:0000256" key="5">
    <source>
        <dbReference type="ARBA" id="ARBA00023163"/>
    </source>
</evidence>
<dbReference type="RefSeq" id="WP_069977703.1">
    <property type="nucleotide sequence ID" value="NZ_CP017316.1"/>
</dbReference>
<keyword evidence="2" id="KW-0805">Transcription regulation</keyword>
<dbReference type="SUPFAM" id="SSF88659">
    <property type="entry name" value="Sigma3 and sigma4 domains of RNA polymerase sigma factors"/>
    <property type="match status" value="1"/>
</dbReference>
<proteinExistence type="inferred from homology"/>
<dbReference type="PANTHER" id="PTHR43133:SF8">
    <property type="entry name" value="RNA POLYMERASE SIGMA FACTOR HI_1459-RELATED"/>
    <property type="match status" value="1"/>
</dbReference>
<reference evidence="8 9" key="1">
    <citation type="submission" date="2016-09" db="EMBL/GenBank/DDBJ databases">
        <title>Streptomyces rubrolavendulae MJM4426 Genome sequencing and assembly.</title>
        <authorList>
            <person name="Kim J.-G."/>
        </authorList>
    </citation>
    <scope>NUCLEOTIDE SEQUENCE [LARGE SCALE GENOMIC DNA]</scope>
    <source>
        <strain evidence="8 9">MJM4426</strain>
    </source>
</reference>
<dbReference type="Gene3D" id="1.10.10.10">
    <property type="entry name" value="Winged helix-like DNA-binding domain superfamily/Winged helix DNA-binding domain"/>
    <property type="match status" value="1"/>
</dbReference>
<dbReference type="GO" id="GO:0006352">
    <property type="term" value="P:DNA-templated transcription initiation"/>
    <property type="evidence" value="ECO:0007669"/>
    <property type="project" value="InterPro"/>
</dbReference>
<protein>
    <submittedName>
        <fullName evidence="8">RNA polymerase sigma factor</fullName>
    </submittedName>
</protein>
<evidence type="ECO:0000256" key="2">
    <source>
        <dbReference type="ARBA" id="ARBA00023015"/>
    </source>
</evidence>
<evidence type="ECO:0000256" key="4">
    <source>
        <dbReference type="ARBA" id="ARBA00023125"/>
    </source>
</evidence>
<dbReference type="InterPro" id="IPR036388">
    <property type="entry name" value="WH-like_DNA-bd_sf"/>
</dbReference>
<evidence type="ECO:0000256" key="6">
    <source>
        <dbReference type="SAM" id="MobiDB-lite"/>
    </source>
</evidence>
<keyword evidence="3" id="KW-0731">Sigma factor</keyword>
<dbReference type="GO" id="GO:0003677">
    <property type="term" value="F:DNA binding"/>
    <property type="evidence" value="ECO:0007669"/>
    <property type="project" value="UniProtKB-KW"/>
</dbReference>
<name>A0A1D8G595_9ACTN</name>
<keyword evidence="5" id="KW-0804">Transcription</keyword>
<dbReference type="EMBL" id="CP017316">
    <property type="protein sequence ID" value="AOT60607.1"/>
    <property type="molecule type" value="Genomic_DNA"/>
</dbReference>